<evidence type="ECO:0000259" key="1">
    <source>
        <dbReference type="PROSITE" id="PS50940"/>
    </source>
</evidence>
<dbReference type="InterPro" id="IPR002557">
    <property type="entry name" value="Chitin-bd_dom"/>
</dbReference>
<dbReference type="PROSITE" id="PS50940">
    <property type="entry name" value="CHIT_BIND_II"/>
    <property type="match status" value="2"/>
</dbReference>
<proteinExistence type="predicted"/>
<dbReference type="Gene3D" id="2.170.140.10">
    <property type="entry name" value="Chitin binding domain"/>
    <property type="match status" value="1"/>
</dbReference>
<dbReference type="InterPro" id="IPR036508">
    <property type="entry name" value="Chitin-bd_dom_sf"/>
</dbReference>
<dbReference type="GO" id="GO:0008061">
    <property type="term" value="F:chitin binding"/>
    <property type="evidence" value="ECO:0007669"/>
    <property type="project" value="InterPro"/>
</dbReference>
<gene>
    <name evidence="2" type="primary">PE44_2</name>
    <name evidence="2" type="ORF">CM83_105444</name>
</gene>
<sequence>NNDFNCMESNSSIECLGKKGYITDVSSKCRKYHYCQNGTKMTFLCPLERIFNGAECVSTGDYKCPARDENSCDGKSSGYYTDTESNCQSYYYCANGNKIVYVCPSNEIFDGSECVTKGSFECP</sequence>
<name>A0A0A9YFH6_LYGHE</name>
<dbReference type="GO" id="GO:0005576">
    <property type="term" value="C:extracellular region"/>
    <property type="evidence" value="ECO:0007669"/>
    <property type="project" value="InterPro"/>
</dbReference>
<dbReference type="SUPFAM" id="SSF57625">
    <property type="entry name" value="Invertebrate chitin-binding proteins"/>
    <property type="match status" value="2"/>
</dbReference>
<reference evidence="2" key="1">
    <citation type="journal article" date="2014" name="PLoS ONE">
        <title>Transcriptome-Based Identification of ABC Transporters in the Western Tarnished Plant Bug Lygus hesperus.</title>
        <authorList>
            <person name="Hull J.J."/>
            <person name="Chaney K."/>
            <person name="Geib S.M."/>
            <person name="Fabrick J.A."/>
            <person name="Brent C.S."/>
            <person name="Walsh D."/>
            <person name="Lavine L.C."/>
        </authorList>
    </citation>
    <scope>NUCLEOTIDE SEQUENCE</scope>
</reference>
<dbReference type="AlphaFoldDB" id="A0A0A9YFH6"/>
<feature type="non-terminal residue" evidence="2">
    <location>
        <position position="123"/>
    </location>
</feature>
<evidence type="ECO:0000313" key="2">
    <source>
        <dbReference type="EMBL" id="JAG29863.1"/>
    </source>
</evidence>
<accession>A0A0A9YFH6</accession>
<protein>
    <submittedName>
        <fullName evidence="2">Peritrophin-44</fullName>
    </submittedName>
</protein>
<feature type="non-terminal residue" evidence="2">
    <location>
        <position position="1"/>
    </location>
</feature>
<dbReference type="SMART" id="SM00494">
    <property type="entry name" value="ChtBD2"/>
    <property type="match status" value="2"/>
</dbReference>
<feature type="domain" description="Chitin-binding type-2" evidence="1">
    <location>
        <begin position="69"/>
        <end position="123"/>
    </location>
</feature>
<dbReference type="EMBL" id="GBHO01013741">
    <property type="protein sequence ID" value="JAG29863.1"/>
    <property type="molecule type" value="Transcribed_RNA"/>
</dbReference>
<dbReference type="Pfam" id="PF01607">
    <property type="entry name" value="CBM_14"/>
    <property type="match status" value="2"/>
</dbReference>
<reference evidence="2" key="2">
    <citation type="submission" date="2014-07" db="EMBL/GenBank/DDBJ databases">
        <authorList>
            <person name="Hull J."/>
        </authorList>
    </citation>
    <scope>NUCLEOTIDE SEQUENCE</scope>
</reference>
<organism evidence="2">
    <name type="scientific">Lygus hesperus</name>
    <name type="common">Western plant bug</name>
    <dbReference type="NCBI Taxonomy" id="30085"/>
    <lineage>
        <taxon>Eukaryota</taxon>
        <taxon>Metazoa</taxon>
        <taxon>Ecdysozoa</taxon>
        <taxon>Arthropoda</taxon>
        <taxon>Hexapoda</taxon>
        <taxon>Insecta</taxon>
        <taxon>Pterygota</taxon>
        <taxon>Neoptera</taxon>
        <taxon>Paraneoptera</taxon>
        <taxon>Hemiptera</taxon>
        <taxon>Heteroptera</taxon>
        <taxon>Panheteroptera</taxon>
        <taxon>Cimicomorpha</taxon>
        <taxon>Miridae</taxon>
        <taxon>Mirini</taxon>
        <taxon>Lygus</taxon>
    </lineage>
</organism>
<feature type="domain" description="Chitin-binding type-2" evidence="1">
    <location>
        <begin position="12"/>
        <end position="66"/>
    </location>
</feature>